<evidence type="ECO:0000256" key="1">
    <source>
        <dbReference type="SAM" id="MobiDB-lite"/>
    </source>
</evidence>
<feature type="compositionally biased region" description="Basic and acidic residues" evidence="1">
    <location>
        <begin position="10"/>
        <end position="20"/>
    </location>
</feature>
<dbReference type="EMBL" id="VLKT01000005">
    <property type="protein sequence ID" value="TWI41109.1"/>
    <property type="molecule type" value="Genomic_DNA"/>
</dbReference>
<proteinExistence type="predicted"/>
<keyword evidence="3" id="KW-1185">Reference proteome</keyword>
<comment type="caution">
    <text evidence="2">The sequence shown here is derived from an EMBL/GenBank/DDBJ whole genome shotgun (WGS) entry which is preliminary data.</text>
</comment>
<evidence type="ECO:0000313" key="3">
    <source>
        <dbReference type="Proteomes" id="UP000317122"/>
    </source>
</evidence>
<sequence length="73" mass="7878">MVDEAGNDSASHDYRAEMSAREMAERAVLSIARLLGRRVAREHFEELQAANDNKAHPPEKTPSEGEGGDGGGQ</sequence>
<gene>
    <name evidence="2" type="ORF">IQ26_01045</name>
</gene>
<organism evidence="2 3">
    <name type="scientific">Mesorhizobium tianshanense</name>
    <dbReference type="NCBI Taxonomy" id="39844"/>
    <lineage>
        <taxon>Bacteria</taxon>
        <taxon>Pseudomonadati</taxon>
        <taxon>Pseudomonadota</taxon>
        <taxon>Alphaproteobacteria</taxon>
        <taxon>Hyphomicrobiales</taxon>
        <taxon>Phyllobacteriaceae</taxon>
        <taxon>Mesorhizobium</taxon>
    </lineage>
</organism>
<dbReference type="AlphaFoldDB" id="A0A562P9N6"/>
<reference evidence="2 3" key="1">
    <citation type="journal article" date="2015" name="Stand. Genomic Sci.">
        <title>Genomic Encyclopedia of Bacterial and Archaeal Type Strains, Phase III: the genomes of soil and plant-associated and newly described type strains.</title>
        <authorList>
            <person name="Whitman W.B."/>
            <person name="Woyke T."/>
            <person name="Klenk H.P."/>
            <person name="Zhou Y."/>
            <person name="Lilburn T.G."/>
            <person name="Beck B.J."/>
            <person name="De Vos P."/>
            <person name="Vandamme P."/>
            <person name="Eisen J.A."/>
            <person name="Garrity G."/>
            <person name="Hugenholtz P."/>
            <person name="Kyrpides N.C."/>
        </authorList>
    </citation>
    <scope>NUCLEOTIDE SEQUENCE [LARGE SCALE GENOMIC DNA]</scope>
    <source>
        <strain evidence="2 3">CGMCC 1.2546</strain>
    </source>
</reference>
<protein>
    <submittedName>
        <fullName evidence="2">Uncharacterized protein</fullName>
    </submittedName>
</protein>
<evidence type="ECO:0000313" key="2">
    <source>
        <dbReference type="EMBL" id="TWI41109.1"/>
    </source>
</evidence>
<name>A0A562P9N6_9HYPH</name>
<feature type="compositionally biased region" description="Basic and acidic residues" evidence="1">
    <location>
        <begin position="53"/>
        <end position="63"/>
    </location>
</feature>
<dbReference type="Proteomes" id="UP000317122">
    <property type="component" value="Unassembled WGS sequence"/>
</dbReference>
<feature type="region of interest" description="Disordered" evidence="1">
    <location>
        <begin position="45"/>
        <end position="73"/>
    </location>
</feature>
<accession>A0A562P9N6</accession>
<feature type="region of interest" description="Disordered" evidence="1">
    <location>
        <begin position="1"/>
        <end position="20"/>
    </location>
</feature>